<name>A0A7S4B762_CHRCT</name>
<dbReference type="AlphaFoldDB" id="A0A7S4B762"/>
<accession>A0A7S4B762</accession>
<proteinExistence type="predicted"/>
<evidence type="ECO:0000313" key="1">
    <source>
        <dbReference type="EMBL" id="CAE0756568.1"/>
    </source>
</evidence>
<sequence length="375" mass="41596">MFLHLDKRMTQHRHIISVFHEVQALRRFCSFCYLRMQPHVSAFSTAVLLTAQLLSFHGADAFATVPAPRASTLEESCTDFETNWCKPELKCTSTNEKDKCSAEELAAAKDECQGSPSCFWCRNKIQYPIGSLYGCKPGESTVVEEYRYCNCDWDQETPDAQIEDVSPPPPSPPPPLDCISFAFESKKTYDYDDLYAFEISSARESSSFPQAIMDMQGDAWCQTMTTEESCVDAATITGLPNQAAANGVFGHPCEWTGSECVMSAGKTCPAACLPLIDRVEAPRMEIDQIKNQDLQEDDLWCSAVGLYVNLANEADHERAANTCNSVYVTFIPASGAQMKRPCVWIPNADDPRRSYCAPWKSLGAACSGDFSDWSS</sequence>
<dbReference type="EMBL" id="HBIZ01014905">
    <property type="protein sequence ID" value="CAE0756568.1"/>
    <property type="molecule type" value="Transcribed_RNA"/>
</dbReference>
<organism evidence="1">
    <name type="scientific">Chrysotila carterae</name>
    <name type="common">Marine alga</name>
    <name type="synonym">Syracosphaera carterae</name>
    <dbReference type="NCBI Taxonomy" id="13221"/>
    <lineage>
        <taxon>Eukaryota</taxon>
        <taxon>Haptista</taxon>
        <taxon>Haptophyta</taxon>
        <taxon>Prymnesiophyceae</taxon>
        <taxon>Isochrysidales</taxon>
        <taxon>Isochrysidaceae</taxon>
        <taxon>Chrysotila</taxon>
    </lineage>
</organism>
<reference evidence="1" key="1">
    <citation type="submission" date="2021-01" db="EMBL/GenBank/DDBJ databases">
        <authorList>
            <person name="Corre E."/>
            <person name="Pelletier E."/>
            <person name="Niang G."/>
            <person name="Scheremetjew M."/>
            <person name="Finn R."/>
            <person name="Kale V."/>
            <person name="Holt S."/>
            <person name="Cochrane G."/>
            <person name="Meng A."/>
            <person name="Brown T."/>
            <person name="Cohen L."/>
        </authorList>
    </citation>
    <scope>NUCLEOTIDE SEQUENCE</scope>
    <source>
        <strain evidence="1">CCMP645</strain>
    </source>
</reference>
<gene>
    <name evidence="1" type="ORF">PCAR00345_LOCUS9162</name>
</gene>
<protein>
    <submittedName>
        <fullName evidence="1">Uncharacterized protein</fullName>
    </submittedName>
</protein>